<evidence type="ECO:0000256" key="5">
    <source>
        <dbReference type="PROSITE-ProRule" id="PRU00104"/>
    </source>
</evidence>
<dbReference type="Gene3D" id="3.30.2410.10">
    <property type="entry name" value="Hect, E3 ligase catalytic domain"/>
    <property type="match status" value="1"/>
</dbReference>
<evidence type="ECO:0000256" key="3">
    <source>
        <dbReference type="ARBA" id="ARBA00022679"/>
    </source>
</evidence>
<evidence type="ECO:0000313" key="8">
    <source>
        <dbReference type="Proteomes" id="UP000749293"/>
    </source>
</evidence>
<dbReference type="GO" id="GO:0000209">
    <property type="term" value="P:protein polyubiquitination"/>
    <property type="evidence" value="ECO:0007669"/>
    <property type="project" value="InterPro"/>
</dbReference>
<keyword evidence="3" id="KW-0808">Transferase</keyword>
<evidence type="ECO:0000256" key="4">
    <source>
        <dbReference type="ARBA" id="ARBA00022786"/>
    </source>
</evidence>
<name>A0A9P4YXW7_9HYPO</name>
<dbReference type="InterPro" id="IPR000569">
    <property type="entry name" value="HECT_dom"/>
</dbReference>
<proteinExistence type="predicted"/>
<dbReference type="Gene3D" id="3.30.2160.10">
    <property type="entry name" value="Hect, E3 ligase catalytic domain"/>
    <property type="match status" value="1"/>
</dbReference>
<dbReference type="InterPro" id="IPR044611">
    <property type="entry name" value="E3A/B/C-like"/>
</dbReference>
<dbReference type="PROSITE" id="PS50237">
    <property type="entry name" value="HECT"/>
    <property type="match status" value="1"/>
</dbReference>
<comment type="caution">
    <text evidence="7">The sequence shown here is derived from an EMBL/GenBank/DDBJ whole genome shotgun (WGS) entry which is preliminary data.</text>
</comment>
<dbReference type="RefSeq" id="XP_035322456.1">
    <property type="nucleotide sequence ID" value="XM_035467490.1"/>
</dbReference>
<dbReference type="PANTHER" id="PTHR45700">
    <property type="entry name" value="UBIQUITIN-PROTEIN LIGASE E3C"/>
    <property type="match status" value="1"/>
</dbReference>
<protein>
    <recommendedName>
        <fullName evidence="2">HECT-type E3 ubiquitin transferase</fullName>
        <ecNumber evidence="2">2.3.2.26</ecNumber>
    </recommendedName>
</protein>
<dbReference type="GeneID" id="55971745"/>
<evidence type="ECO:0000256" key="1">
    <source>
        <dbReference type="ARBA" id="ARBA00000885"/>
    </source>
</evidence>
<dbReference type="GO" id="GO:0061630">
    <property type="term" value="F:ubiquitin protein ligase activity"/>
    <property type="evidence" value="ECO:0007669"/>
    <property type="project" value="UniProtKB-EC"/>
</dbReference>
<dbReference type="Proteomes" id="UP000749293">
    <property type="component" value="Unassembled WGS sequence"/>
</dbReference>
<dbReference type="SMART" id="SM00119">
    <property type="entry name" value="HECTc"/>
    <property type="match status" value="1"/>
</dbReference>
<dbReference type="InterPro" id="IPR035983">
    <property type="entry name" value="Hect_E3_ubiquitin_ligase"/>
</dbReference>
<dbReference type="SUPFAM" id="SSF56204">
    <property type="entry name" value="Hect, E3 ligase catalytic domain"/>
    <property type="match status" value="1"/>
</dbReference>
<sequence length="877" mass="97875">MVPPRKRPARLPANGPLATGTCMTCGTLLSWPATADQSGLIKCSVCITLNRVVTLSEWNLLHSGRKYPVGSLSAERTQELVDDCLRKWALETVLHEEDTFAKEESSYTSPQGAFKPVQDYLTAGFSSFEAVNSSFSLPTDTREIEASLQSLDLPLPEPAERSSLLESPMIDWDHLARWFDLVVYPANRWPVVLEEVSRRAGHRRPTEDELQSAYRHVIQAQGHLREALIKATTSLLKKPGGRFSKPEELRAFLIIIENPILHLKDRRDSEVANPPALSGPLSGSHSGLIKRIVGLIHNLPQHLNLQLIHWWSRYDAQRFARTKDLASGFLSYRLLRQEANRRGLGAEAMPRLVSELQFRRSDVELEDGISPTSGTRRRRQGAKETSYRDDWQIRAACHVLGLLFDANKKSYGTKSGVPKLADARSGRFLPVSDFYNSLADYAEVHADFHGWGQGKSFSLSQYPFLLSIWAKAQMAKQDVSRQMEQASVGHILSGTGRFLTLNVRRDCLADDSLTEIGTALGGETTQGMSRALRIKFDGEEGIDGGGPRKEWFILVTKEVFDPRTGIFLYAEDSQHCYFNHSYASEEDAELYFNIGATLGLAIANSTVLDLPLPPFMFRKLVAEAPDWCPANHFTGAGKPLAYSLDDLAEYRPQLASGLSQLLEYQGDDVEQAFSLDFVIDVENYDGTTVRVPLCADGENTPVTSANRQEYVKCYVNYLLRDSVQVQFTAFAEGFYRASPARTAALFGPDELDLLLRGSDEPLDIASLRRTADYEGWGTADPDDGSEQLVGWFWEVFGEASPSDQRRLLSFVTGSDRIPSVGAAVAPLRISCLGDETDRYPVARTCFNLLSLHRYETREKLESMLWRAVYDSEGFGLA</sequence>
<dbReference type="EMBL" id="JAANYQ010000005">
    <property type="protein sequence ID" value="KAF4123804.1"/>
    <property type="molecule type" value="Genomic_DNA"/>
</dbReference>
<dbReference type="OrthoDB" id="8068875at2759"/>
<comment type="catalytic activity">
    <reaction evidence="1">
        <text>S-ubiquitinyl-[E2 ubiquitin-conjugating enzyme]-L-cysteine + [acceptor protein]-L-lysine = [E2 ubiquitin-conjugating enzyme]-L-cysteine + N(6)-ubiquitinyl-[acceptor protein]-L-lysine.</text>
        <dbReference type="EC" id="2.3.2.26"/>
    </reaction>
</comment>
<dbReference type="Gene3D" id="3.90.1750.10">
    <property type="entry name" value="Hect, E3 ligase catalytic domains"/>
    <property type="match status" value="1"/>
</dbReference>
<keyword evidence="4 5" id="KW-0833">Ubl conjugation pathway</keyword>
<accession>A0A9P4YXW7</accession>
<feature type="active site" description="Glycyl thioester intermediate" evidence="5">
    <location>
        <position position="845"/>
    </location>
</feature>
<organism evidence="7 8">
    <name type="scientific">Geosmithia morbida</name>
    <dbReference type="NCBI Taxonomy" id="1094350"/>
    <lineage>
        <taxon>Eukaryota</taxon>
        <taxon>Fungi</taxon>
        <taxon>Dikarya</taxon>
        <taxon>Ascomycota</taxon>
        <taxon>Pezizomycotina</taxon>
        <taxon>Sordariomycetes</taxon>
        <taxon>Hypocreomycetidae</taxon>
        <taxon>Hypocreales</taxon>
        <taxon>Bionectriaceae</taxon>
        <taxon>Geosmithia</taxon>
    </lineage>
</organism>
<dbReference type="AlphaFoldDB" id="A0A9P4YXW7"/>
<evidence type="ECO:0000313" key="7">
    <source>
        <dbReference type="EMBL" id="KAF4123804.1"/>
    </source>
</evidence>
<gene>
    <name evidence="7" type="ORF">GMORB2_5520</name>
</gene>
<evidence type="ECO:0000256" key="2">
    <source>
        <dbReference type="ARBA" id="ARBA00012485"/>
    </source>
</evidence>
<reference evidence="7" key="1">
    <citation type="submission" date="2020-03" db="EMBL/GenBank/DDBJ databases">
        <title>Site-based positive gene gene selection in Geosmithia morbida across the United States reveals a broad range of putative effectors and factors for local host and environmental adapation.</title>
        <authorList>
            <person name="Onufrak A."/>
            <person name="Murdoch R.W."/>
            <person name="Gazis R."/>
            <person name="Huff M."/>
            <person name="Staton M."/>
            <person name="Klingeman W."/>
            <person name="Hadziabdic D."/>
        </authorList>
    </citation>
    <scope>NUCLEOTIDE SEQUENCE</scope>
    <source>
        <strain evidence="7">1262</strain>
    </source>
</reference>
<evidence type="ECO:0000259" key="6">
    <source>
        <dbReference type="PROSITE" id="PS50237"/>
    </source>
</evidence>
<dbReference type="EC" id="2.3.2.26" evidence="2"/>
<feature type="domain" description="HECT" evidence="6">
    <location>
        <begin position="524"/>
        <end position="877"/>
    </location>
</feature>
<dbReference type="Pfam" id="PF00632">
    <property type="entry name" value="HECT"/>
    <property type="match status" value="1"/>
</dbReference>
<keyword evidence="8" id="KW-1185">Reference proteome</keyword>